<dbReference type="RefSeq" id="WP_190475518.1">
    <property type="nucleotide sequence ID" value="NZ_JACJPW010000190.1"/>
</dbReference>
<evidence type="ECO:0000313" key="3">
    <source>
        <dbReference type="EMBL" id="MBD2186315.1"/>
    </source>
</evidence>
<evidence type="ECO:0000313" key="4">
    <source>
        <dbReference type="Proteomes" id="UP000641646"/>
    </source>
</evidence>
<reference evidence="3" key="1">
    <citation type="journal article" date="2015" name="ISME J.">
        <title>Draft Genome Sequence of Streptomyces incarnatus NRRL8089, which Produces the Nucleoside Antibiotic Sinefungin.</title>
        <authorList>
            <person name="Oshima K."/>
            <person name="Hattori M."/>
            <person name="Shimizu H."/>
            <person name="Fukuda K."/>
            <person name="Nemoto M."/>
            <person name="Inagaki K."/>
            <person name="Tamura T."/>
        </authorList>
    </citation>
    <scope>NUCLEOTIDE SEQUENCE</scope>
    <source>
        <strain evidence="3">FACHB-1375</strain>
    </source>
</reference>
<dbReference type="NCBIfam" id="TIGR02595">
    <property type="entry name" value="PEP_CTERM"/>
    <property type="match status" value="1"/>
</dbReference>
<feature type="signal peptide" evidence="1">
    <location>
        <begin position="1"/>
        <end position="21"/>
    </location>
</feature>
<dbReference type="Pfam" id="PF07589">
    <property type="entry name" value="PEP-CTERM"/>
    <property type="match status" value="1"/>
</dbReference>
<comment type="caution">
    <text evidence="3">The sequence shown here is derived from an EMBL/GenBank/DDBJ whole genome shotgun (WGS) entry which is preliminary data.</text>
</comment>
<feature type="chain" id="PRO_5037680408" evidence="1">
    <location>
        <begin position="22"/>
        <end position="217"/>
    </location>
</feature>
<dbReference type="Gene3D" id="2.60.120.260">
    <property type="entry name" value="Galactose-binding domain-like"/>
    <property type="match status" value="1"/>
</dbReference>
<organism evidence="3 4">
    <name type="scientific">Aerosakkonema funiforme FACHB-1375</name>
    <dbReference type="NCBI Taxonomy" id="2949571"/>
    <lineage>
        <taxon>Bacteria</taxon>
        <taxon>Bacillati</taxon>
        <taxon>Cyanobacteriota</taxon>
        <taxon>Cyanophyceae</taxon>
        <taxon>Oscillatoriophycideae</taxon>
        <taxon>Aerosakkonematales</taxon>
        <taxon>Aerosakkonemataceae</taxon>
        <taxon>Aerosakkonema</taxon>
    </lineage>
</organism>
<feature type="domain" description="Ice-binding protein C-terminal" evidence="2">
    <location>
        <begin position="188"/>
        <end position="212"/>
    </location>
</feature>
<gene>
    <name evidence="3" type="ORF">H6G03_35565</name>
</gene>
<proteinExistence type="predicted"/>
<sequence>MKIATKAAFALPISLIVTSIAALPSLAGTLTYATKVEFYNNKGTPMDAYRTDTDNALGAPQIDQSNNSNKDFLSLGIKGEAIFSFGTLFAGQVTLWETTWGNYTQQSQYDEQVQVFVGNDLNGSNWLDIGTIKNITDNAFKNPLGATLNINNNNTYKYVKLIDKSPAGSGRDGFDVNAIAVMGVETASVPEPASALSLLALGAFGTGSVLKRKQQKS</sequence>
<accession>A0A926VM50</accession>
<evidence type="ECO:0000259" key="2">
    <source>
        <dbReference type="Pfam" id="PF07589"/>
    </source>
</evidence>
<protein>
    <submittedName>
        <fullName evidence="3">PEP-CTERM sorting domain-containing protein</fullName>
    </submittedName>
</protein>
<dbReference type="Proteomes" id="UP000641646">
    <property type="component" value="Unassembled WGS sequence"/>
</dbReference>
<name>A0A926VM50_9CYAN</name>
<dbReference type="InterPro" id="IPR013424">
    <property type="entry name" value="Ice-binding_C"/>
</dbReference>
<keyword evidence="4" id="KW-1185">Reference proteome</keyword>
<dbReference type="AlphaFoldDB" id="A0A926VM50"/>
<reference evidence="3" key="2">
    <citation type="submission" date="2020-08" db="EMBL/GenBank/DDBJ databases">
        <authorList>
            <person name="Chen M."/>
            <person name="Teng W."/>
            <person name="Zhao L."/>
            <person name="Hu C."/>
            <person name="Zhou Y."/>
            <person name="Han B."/>
            <person name="Song L."/>
            <person name="Shu W."/>
        </authorList>
    </citation>
    <scope>NUCLEOTIDE SEQUENCE</scope>
    <source>
        <strain evidence="3">FACHB-1375</strain>
    </source>
</reference>
<dbReference type="EMBL" id="JACJPW010000190">
    <property type="protein sequence ID" value="MBD2186315.1"/>
    <property type="molecule type" value="Genomic_DNA"/>
</dbReference>
<evidence type="ECO:0000256" key="1">
    <source>
        <dbReference type="SAM" id="SignalP"/>
    </source>
</evidence>
<keyword evidence="1" id="KW-0732">Signal</keyword>